<keyword evidence="2" id="KW-1185">Reference proteome</keyword>
<evidence type="ECO:0000313" key="1">
    <source>
        <dbReference type="EMBL" id="CBW38999.1"/>
    </source>
</evidence>
<protein>
    <submittedName>
        <fullName evidence="1">Phage protein</fullName>
    </submittedName>
</protein>
<organism evidence="1 2">
    <name type="scientific">Streptococcus phage 040922</name>
    <dbReference type="NCBI Taxonomy" id="870470"/>
    <lineage>
        <taxon>Viruses</taxon>
        <taxon>Duplodnaviria</taxon>
        <taxon>Heunggongvirae</taxon>
        <taxon>Uroviricota</taxon>
        <taxon>Caudoviricetes</taxon>
        <taxon>Ferrettivirinae</taxon>
        <taxon>Spinunavirus</taxon>
        <taxon>Spinunavirus sv040922</taxon>
    </lineage>
</organism>
<dbReference type="Pfam" id="PF07852">
    <property type="entry name" value="DUF1642"/>
    <property type="match status" value="1"/>
</dbReference>
<accession>E8ZDA8</accession>
<proteinExistence type="predicted"/>
<sequence>MEETKMNKQELIKKLEERRTITGNFQGYVVWWKDVKEIFEQLGEPQPVKVPQCVAEYIEFKKKNNFHVYGAMRVIEDHYDKKVPDWFYENNIEKFCLAWLNGYEVEKEKRYFVKIKGNIKENMLVYGEFLKRYFFIKSFSLDDVIYSHTRKELEDANFGWVFDCSGIEIEEVEE</sequence>
<name>E8ZDA8_9CAUD</name>
<dbReference type="EMBL" id="FR671406">
    <property type="protein sequence ID" value="CBW38999.1"/>
    <property type="molecule type" value="Genomic_DNA"/>
</dbReference>
<dbReference type="Proteomes" id="UP000370127">
    <property type="component" value="Segment"/>
</dbReference>
<reference evidence="2" key="1">
    <citation type="journal article" date="2011" name="Science">
        <title>Rapid pneumococcal evolution in response to clinical interventions.</title>
        <authorList>
            <person name="Croucher N.J."/>
            <person name="Harris S.R."/>
            <person name="Fraser C."/>
            <person name="Quail M.A."/>
            <person name="Burton J."/>
            <person name="Van der Linden M."/>
            <person name="McGee L."/>
            <person name="Von Gottberg A."/>
            <person name="Song J.H."/>
            <person name="Ko K.S."/>
            <person name="Pichon B."/>
            <person name="Baker S."/>
            <person name="Parry C.M."/>
            <person name="Lambertsen L.M."/>
            <person name="Shahinas D."/>
            <person name="Pillai D.R."/>
            <person name="Mitchell T.J."/>
            <person name="Dougan G."/>
            <person name="Tomasz A."/>
            <person name="Klugman K.P."/>
            <person name="Parkhill J."/>
            <person name="Hanage W.P."/>
            <person name="Bentley S.D."/>
        </authorList>
    </citation>
    <scope>NUCLEOTIDE SEQUENCE [LARGE SCALE GENOMIC DNA]</scope>
</reference>
<dbReference type="InterPro" id="IPR012865">
    <property type="entry name" value="DUF1642"/>
</dbReference>
<evidence type="ECO:0000313" key="2">
    <source>
        <dbReference type="Proteomes" id="UP000370127"/>
    </source>
</evidence>